<sequence length="227" mass="25721">MTDSDDDEDPPVAPATSRVTHDKAFSMSEAMIRKNYRLTKPLVRALIEEIRLFVKDANRASDLMLEIKICDADLYIINVNALFPGSTHDSYIWNQSAVQPQCFMLTLGLLVVIGRVGWVGWLVDWVGWLVGWRAAFDGYGHVQRSPVDHMAKLALDLPTTRRGRGIPPSTWLKTVEKDLKEAQSDNDFAQDRAKWRKRTRKADPKNTRKKLSRFPPGSPQYVPASKG</sequence>
<name>A0A0L7LMQ0_OPEBR</name>
<proteinExistence type="predicted"/>
<comment type="caution">
    <text evidence="2">The sequence shown here is derived from an EMBL/GenBank/DDBJ whole genome shotgun (WGS) entry which is preliminary data.</text>
</comment>
<dbReference type="AlphaFoldDB" id="A0A0L7LMQ0"/>
<evidence type="ECO:0000313" key="3">
    <source>
        <dbReference type="Proteomes" id="UP000037510"/>
    </source>
</evidence>
<keyword evidence="3" id="KW-1185">Reference proteome</keyword>
<feature type="region of interest" description="Disordered" evidence="1">
    <location>
        <begin position="183"/>
        <end position="227"/>
    </location>
</feature>
<keyword evidence="2" id="KW-0548">Nucleotidyltransferase</keyword>
<evidence type="ECO:0000313" key="2">
    <source>
        <dbReference type="EMBL" id="KOB76833.1"/>
    </source>
</evidence>
<dbReference type="EMBL" id="JTDY01000513">
    <property type="protein sequence ID" value="KOB76833.1"/>
    <property type="molecule type" value="Genomic_DNA"/>
</dbReference>
<keyword evidence="2" id="KW-0695">RNA-directed DNA polymerase</keyword>
<keyword evidence="2" id="KW-0808">Transferase</keyword>
<feature type="compositionally biased region" description="Basic and acidic residues" evidence="1">
    <location>
        <begin position="183"/>
        <end position="193"/>
    </location>
</feature>
<dbReference type="Proteomes" id="UP000037510">
    <property type="component" value="Unassembled WGS sequence"/>
</dbReference>
<dbReference type="GO" id="GO:0003964">
    <property type="term" value="F:RNA-directed DNA polymerase activity"/>
    <property type="evidence" value="ECO:0007669"/>
    <property type="project" value="UniProtKB-KW"/>
</dbReference>
<reference evidence="2 3" key="1">
    <citation type="journal article" date="2015" name="Genome Biol. Evol.">
        <title>The genome of winter moth (Operophtera brumata) provides a genomic perspective on sexual dimorphism and phenology.</title>
        <authorList>
            <person name="Derks M.F."/>
            <person name="Smit S."/>
            <person name="Salis L."/>
            <person name="Schijlen E."/>
            <person name="Bossers A."/>
            <person name="Mateman C."/>
            <person name="Pijl A.S."/>
            <person name="de Ridder D."/>
            <person name="Groenen M.A."/>
            <person name="Visser M.E."/>
            <person name="Megens H.J."/>
        </authorList>
    </citation>
    <scope>NUCLEOTIDE SEQUENCE [LARGE SCALE GENOMIC DNA]</scope>
    <source>
        <strain evidence="2">WM2013NL</strain>
        <tissue evidence="2">Head and thorax</tissue>
    </source>
</reference>
<protein>
    <submittedName>
        <fullName evidence="2">Reverse transcriptase family member</fullName>
    </submittedName>
</protein>
<organism evidence="2 3">
    <name type="scientific">Operophtera brumata</name>
    <name type="common">Winter moth</name>
    <name type="synonym">Phalaena brumata</name>
    <dbReference type="NCBI Taxonomy" id="104452"/>
    <lineage>
        <taxon>Eukaryota</taxon>
        <taxon>Metazoa</taxon>
        <taxon>Ecdysozoa</taxon>
        <taxon>Arthropoda</taxon>
        <taxon>Hexapoda</taxon>
        <taxon>Insecta</taxon>
        <taxon>Pterygota</taxon>
        <taxon>Neoptera</taxon>
        <taxon>Endopterygota</taxon>
        <taxon>Lepidoptera</taxon>
        <taxon>Glossata</taxon>
        <taxon>Ditrysia</taxon>
        <taxon>Geometroidea</taxon>
        <taxon>Geometridae</taxon>
        <taxon>Larentiinae</taxon>
        <taxon>Operophtera</taxon>
    </lineage>
</organism>
<evidence type="ECO:0000256" key="1">
    <source>
        <dbReference type="SAM" id="MobiDB-lite"/>
    </source>
</evidence>
<gene>
    <name evidence="2" type="ORF">OBRU01_04923</name>
</gene>
<accession>A0A0L7LMQ0</accession>